<organism evidence="1 2">
    <name type="scientific">Nocardioides abyssi</name>
    <dbReference type="NCBI Taxonomy" id="3058370"/>
    <lineage>
        <taxon>Bacteria</taxon>
        <taxon>Bacillati</taxon>
        <taxon>Actinomycetota</taxon>
        <taxon>Actinomycetes</taxon>
        <taxon>Propionibacteriales</taxon>
        <taxon>Nocardioidaceae</taxon>
        <taxon>Nocardioides</taxon>
    </lineage>
</organism>
<evidence type="ECO:0000313" key="2">
    <source>
        <dbReference type="Proteomes" id="UP001168537"/>
    </source>
</evidence>
<accession>A0ABT8EXM1</accession>
<reference evidence="1" key="1">
    <citation type="submission" date="2023-06" db="EMBL/GenBank/DDBJ databases">
        <title>Draft genome sequence of Nocardioides sp. SOB72.</title>
        <authorList>
            <person name="Zhang G."/>
        </authorList>
    </citation>
    <scope>NUCLEOTIDE SEQUENCE</scope>
    <source>
        <strain evidence="1">SOB72</strain>
    </source>
</reference>
<name>A0ABT8EXM1_9ACTN</name>
<keyword evidence="2" id="KW-1185">Reference proteome</keyword>
<dbReference type="EMBL" id="JAUHJR010000008">
    <property type="protein sequence ID" value="MDN4162915.1"/>
    <property type="molecule type" value="Genomic_DNA"/>
</dbReference>
<comment type="caution">
    <text evidence="1">The sequence shown here is derived from an EMBL/GenBank/DDBJ whole genome shotgun (WGS) entry which is preliminary data.</text>
</comment>
<dbReference type="PANTHER" id="PTHR34822:SF1">
    <property type="entry name" value="GRPB FAMILY PROTEIN"/>
    <property type="match status" value="1"/>
</dbReference>
<sequence>MSATHPLWRPFELADLDAVAAVRVDATPQPPVEVVAPDPAWPDQYAVVERRLRAALGDRVLAVQHVGSTAVPGLPAKPVIDVDLVVADPADEAAWLPDLEAAGFVLRVREPDWEEHRMLRGADPVSNVHVFGPGATEPRRHVLFRDHLRADPADRAAYGSFKQRIASERSFADAMDYNNHKAALVYDLYERALAADPAHPHEPHPRTAGPS</sequence>
<gene>
    <name evidence="1" type="ORF">QWY29_16215</name>
</gene>
<evidence type="ECO:0000313" key="1">
    <source>
        <dbReference type="EMBL" id="MDN4162915.1"/>
    </source>
</evidence>
<dbReference type="Pfam" id="PF04229">
    <property type="entry name" value="GrpB"/>
    <property type="match status" value="1"/>
</dbReference>
<protein>
    <submittedName>
        <fullName evidence="1">GrpB family protein</fullName>
    </submittedName>
</protein>
<dbReference type="Proteomes" id="UP001168537">
    <property type="component" value="Unassembled WGS sequence"/>
</dbReference>
<dbReference type="Gene3D" id="3.30.460.10">
    <property type="entry name" value="Beta Polymerase, domain 2"/>
    <property type="match status" value="1"/>
</dbReference>
<dbReference type="InterPro" id="IPR043519">
    <property type="entry name" value="NT_sf"/>
</dbReference>
<dbReference type="PANTHER" id="PTHR34822">
    <property type="entry name" value="GRPB DOMAIN PROTEIN (AFU_ORTHOLOGUE AFUA_1G01530)"/>
    <property type="match status" value="1"/>
</dbReference>
<dbReference type="SUPFAM" id="SSF81301">
    <property type="entry name" value="Nucleotidyltransferase"/>
    <property type="match status" value="1"/>
</dbReference>
<dbReference type="RefSeq" id="WP_300962060.1">
    <property type="nucleotide sequence ID" value="NZ_JAUHJR010000008.1"/>
</dbReference>
<proteinExistence type="predicted"/>
<dbReference type="InterPro" id="IPR007344">
    <property type="entry name" value="GrpB/CoaE"/>
</dbReference>